<feature type="non-terminal residue" evidence="4">
    <location>
        <position position="1"/>
    </location>
</feature>
<dbReference type="GO" id="GO:0000978">
    <property type="term" value="F:RNA polymerase II cis-regulatory region sequence-specific DNA binding"/>
    <property type="evidence" value="ECO:0007669"/>
    <property type="project" value="TreeGrafter"/>
</dbReference>
<dbReference type="AlphaFoldDB" id="A0A7R9Q7C4"/>
<feature type="region of interest" description="Disordered" evidence="2">
    <location>
        <begin position="1"/>
        <end position="26"/>
    </location>
</feature>
<feature type="compositionally biased region" description="Low complexity" evidence="2">
    <location>
        <begin position="52"/>
        <end position="61"/>
    </location>
</feature>
<dbReference type="Proteomes" id="UP000759131">
    <property type="component" value="Unassembled WGS sequence"/>
</dbReference>
<reference evidence="4" key="1">
    <citation type="submission" date="2020-11" db="EMBL/GenBank/DDBJ databases">
        <authorList>
            <person name="Tran Van P."/>
        </authorList>
    </citation>
    <scope>NUCLEOTIDE SEQUENCE</scope>
</reference>
<evidence type="ECO:0000256" key="1">
    <source>
        <dbReference type="PROSITE-ProRule" id="PRU01313"/>
    </source>
</evidence>
<dbReference type="GO" id="GO:0005634">
    <property type="term" value="C:nucleus"/>
    <property type="evidence" value="ECO:0007669"/>
    <property type="project" value="UniProtKB-SubCell"/>
</dbReference>
<protein>
    <recommendedName>
        <fullName evidence="3">Grh/CP2 DB domain-containing protein</fullName>
    </recommendedName>
</protein>
<dbReference type="EMBL" id="OC870736">
    <property type="protein sequence ID" value="CAD7635162.1"/>
    <property type="molecule type" value="Genomic_DNA"/>
</dbReference>
<dbReference type="InterPro" id="IPR007604">
    <property type="entry name" value="CP2"/>
</dbReference>
<dbReference type="InterPro" id="IPR040167">
    <property type="entry name" value="TF_CP2-like"/>
</dbReference>
<evidence type="ECO:0000313" key="4">
    <source>
        <dbReference type="EMBL" id="CAD7635162.1"/>
    </source>
</evidence>
<keyword evidence="5" id="KW-1185">Reference proteome</keyword>
<proteinExistence type="predicted"/>
<keyword evidence="1" id="KW-0539">Nucleus</keyword>
<accession>A0A7R9Q7C4</accession>
<evidence type="ECO:0000256" key="2">
    <source>
        <dbReference type="SAM" id="MobiDB-lite"/>
    </source>
</evidence>
<evidence type="ECO:0000259" key="3">
    <source>
        <dbReference type="PROSITE" id="PS51968"/>
    </source>
</evidence>
<feature type="region of interest" description="Disordered" evidence="2">
    <location>
        <begin position="52"/>
        <end position="79"/>
    </location>
</feature>
<dbReference type="EMBL" id="CAJPIZ010016161">
    <property type="protein sequence ID" value="CAG2115592.1"/>
    <property type="molecule type" value="Genomic_DNA"/>
</dbReference>
<comment type="subcellular location">
    <subcellularLocation>
        <location evidence="1">Nucleus</location>
    </subcellularLocation>
</comment>
<feature type="domain" description="Grh/CP2 DB" evidence="3">
    <location>
        <begin position="1"/>
        <end position="67"/>
    </location>
</feature>
<dbReference type="Pfam" id="PF18016">
    <property type="entry name" value="SAM_3"/>
    <property type="match status" value="1"/>
</dbReference>
<sequence>MKVKVFKSKGADRKHKTDRERLARQPDSTLYYQPSYDCTLFTIFNEDDVYIPTSSSPTTTDTEQHQQHQVSSYTGGTGAGGCGGGAVSTSLCNDSSSQSSTLQHNMATSSSIITTASSSSGYLSSHPSDDSLPSLVTSGVKTALPSDATPTETYEWLNRNRFHRLTDVLMNFSAEDLRRLSRDDL</sequence>
<dbReference type="InterPro" id="IPR041418">
    <property type="entry name" value="SAM_3"/>
</dbReference>
<organism evidence="4">
    <name type="scientific">Medioppia subpectinata</name>
    <dbReference type="NCBI Taxonomy" id="1979941"/>
    <lineage>
        <taxon>Eukaryota</taxon>
        <taxon>Metazoa</taxon>
        <taxon>Ecdysozoa</taxon>
        <taxon>Arthropoda</taxon>
        <taxon>Chelicerata</taxon>
        <taxon>Arachnida</taxon>
        <taxon>Acari</taxon>
        <taxon>Acariformes</taxon>
        <taxon>Sarcoptiformes</taxon>
        <taxon>Oribatida</taxon>
        <taxon>Brachypylina</taxon>
        <taxon>Oppioidea</taxon>
        <taxon>Oppiidae</taxon>
        <taxon>Medioppia</taxon>
    </lineage>
</organism>
<dbReference type="PANTHER" id="PTHR11037:SF21">
    <property type="entry name" value="GEMINI, ISOFORM C"/>
    <property type="match status" value="1"/>
</dbReference>
<dbReference type="GO" id="GO:0001228">
    <property type="term" value="F:DNA-binding transcription activator activity, RNA polymerase II-specific"/>
    <property type="evidence" value="ECO:0007669"/>
    <property type="project" value="TreeGrafter"/>
</dbReference>
<evidence type="ECO:0000313" key="5">
    <source>
        <dbReference type="Proteomes" id="UP000759131"/>
    </source>
</evidence>
<keyword evidence="1" id="KW-0238">DNA-binding</keyword>
<feature type="compositionally biased region" description="Basic and acidic residues" evidence="2">
    <location>
        <begin position="9"/>
        <end position="24"/>
    </location>
</feature>
<dbReference type="PROSITE" id="PS51968">
    <property type="entry name" value="GRH_CP2_DB"/>
    <property type="match status" value="1"/>
</dbReference>
<gene>
    <name evidence="4" type="ORF">OSB1V03_LOCUS15554</name>
</gene>
<dbReference type="OrthoDB" id="9996779at2759"/>
<dbReference type="PANTHER" id="PTHR11037">
    <property type="entry name" value="TRANSCRIPTION FACTOR CP2"/>
    <property type="match status" value="1"/>
</dbReference>
<name>A0A7R9Q7C4_9ACAR</name>